<evidence type="ECO:0000256" key="2">
    <source>
        <dbReference type="PROSITE-ProRule" id="PRU00332"/>
    </source>
</evidence>
<dbReference type="PROSITE" id="PS50961">
    <property type="entry name" value="HTH_LA"/>
    <property type="match status" value="1"/>
</dbReference>
<name>A0A9W7ABX2_9STRA</name>
<organism evidence="5 6">
    <name type="scientific">Triparma retinervis</name>
    <dbReference type="NCBI Taxonomy" id="2557542"/>
    <lineage>
        <taxon>Eukaryota</taxon>
        <taxon>Sar</taxon>
        <taxon>Stramenopiles</taxon>
        <taxon>Ochrophyta</taxon>
        <taxon>Bolidophyceae</taxon>
        <taxon>Parmales</taxon>
        <taxon>Triparmaceae</taxon>
        <taxon>Triparma</taxon>
    </lineage>
</organism>
<keyword evidence="1 2" id="KW-0694">RNA-binding</keyword>
<dbReference type="SMART" id="SM00715">
    <property type="entry name" value="LA"/>
    <property type="match status" value="1"/>
</dbReference>
<dbReference type="CDD" id="cd07323">
    <property type="entry name" value="LAM"/>
    <property type="match status" value="1"/>
</dbReference>
<evidence type="ECO:0000256" key="1">
    <source>
        <dbReference type="ARBA" id="ARBA00022884"/>
    </source>
</evidence>
<feature type="domain" description="HTH La-type RNA-binding" evidence="4">
    <location>
        <begin position="1"/>
        <end position="93"/>
    </location>
</feature>
<dbReference type="GO" id="GO:0005737">
    <property type="term" value="C:cytoplasm"/>
    <property type="evidence" value="ECO:0007669"/>
    <property type="project" value="UniProtKB-ARBA"/>
</dbReference>
<feature type="region of interest" description="Disordered" evidence="3">
    <location>
        <begin position="240"/>
        <end position="292"/>
    </location>
</feature>
<dbReference type="InterPro" id="IPR045180">
    <property type="entry name" value="La_dom_prot"/>
</dbReference>
<dbReference type="EMBL" id="BRXZ01001356">
    <property type="protein sequence ID" value="GMH69194.1"/>
    <property type="molecule type" value="Genomic_DNA"/>
</dbReference>
<dbReference type="AlphaFoldDB" id="A0A9W7ABX2"/>
<accession>A0A9W7ABX2</accession>
<dbReference type="InterPro" id="IPR036390">
    <property type="entry name" value="WH_DNA-bd_sf"/>
</dbReference>
<feature type="compositionally biased region" description="Gly residues" evidence="3">
    <location>
        <begin position="255"/>
        <end position="264"/>
    </location>
</feature>
<evidence type="ECO:0000313" key="6">
    <source>
        <dbReference type="Proteomes" id="UP001165082"/>
    </source>
</evidence>
<feature type="region of interest" description="Disordered" evidence="3">
    <location>
        <begin position="84"/>
        <end position="123"/>
    </location>
</feature>
<dbReference type="Gene3D" id="1.10.10.10">
    <property type="entry name" value="Winged helix-like DNA-binding domain superfamily/Winged helix DNA-binding domain"/>
    <property type="match status" value="1"/>
</dbReference>
<feature type="compositionally biased region" description="Pro residues" evidence="3">
    <location>
        <begin position="87"/>
        <end position="109"/>
    </location>
</feature>
<reference evidence="5" key="1">
    <citation type="submission" date="2022-07" db="EMBL/GenBank/DDBJ databases">
        <title>Genome analysis of Parmales, a sister group of diatoms, reveals the evolutionary specialization of diatoms from phago-mixotrophs to photoautotrophs.</title>
        <authorList>
            <person name="Ban H."/>
            <person name="Sato S."/>
            <person name="Yoshikawa S."/>
            <person name="Kazumasa Y."/>
            <person name="Nakamura Y."/>
            <person name="Ichinomiya M."/>
            <person name="Saitoh K."/>
            <person name="Sato N."/>
            <person name="Blanc-Mathieu R."/>
            <person name="Endo H."/>
            <person name="Kuwata A."/>
            <person name="Ogata H."/>
        </authorList>
    </citation>
    <scope>NUCLEOTIDE SEQUENCE</scope>
</reference>
<evidence type="ECO:0000313" key="5">
    <source>
        <dbReference type="EMBL" id="GMH69194.1"/>
    </source>
</evidence>
<dbReference type="SUPFAM" id="SSF46785">
    <property type="entry name" value="Winged helix' DNA-binding domain"/>
    <property type="match status" value="1"/>
</dbReference>
<protein>
    <recommendedName>
        <fullName evidence="4">HTH La-type RNA-binding domain-containing protein</fullName>
    </recommendedName>
</protein>
<dbReference type="OrthoDB" id="207156at2759"/>
<dbReference type="InterPro" id="IPR036388">
    <property type="entry name" value="WH-like_DNA-bd_sf"/>
</dbReference>
<dbReference type="InterPro" id="IPR006630">
    <property type="entry name" value="La_HTH"/>
</dbReference>
<dbReference type="GO" id="GO:0003723">
    <property type="term" value="F:RNA binding"/>
    <property type="evidence" value="ECO:0007669"/>
    <property type="project" value="UniProtKB-UniRule"/>
</dbReference>
<dbReference type="PANTHER" id="PTHR22792:SF132">
    <property type="entry name" value="LA-RELATED PROTEIN 1"/>
    <property type="match status" value="1"/>
</dbReference>
<evidence type="ECO:0000259" key="4">
    <source>
        <dbReference type="PROSITE" id="PS50961"/>
    </source>
</evidence>
<feature type="compositionally biased region" description="Gly residues" evidence="3">
    <location>
        <begin position="277"/>
        <end position="286"/>
    </location>
</feature>
<dbReference type="Proteomes" id="UP001165082">
    <property type="component" value="Unassembled WGS sequence"/>
</dbReference>
<feature type="compositionally biased region" description="Low complexity" evidence="3">
    <location>
        <begin position="265"/>
        <end position="276"/>
    </location>
</feature>
<keyword evidence="6" id="KW-1185">Reference proteome</keyword>
<proteinExistence type="predicted"/>
<gene>
    <name evidence="5" type="ORF">TrRE_jg11649</name>
</gene>
<dbReference type="Pfam" id="PF05383">
    <property type="entry name" value="La"/>
    <property type="match status" value="1"/>
</dbReference>
<dbReference type="PANTHER" id="PTHR22792">
    <property type="entry name" value="LUPUS LA PROTEIN-RELATED"/>
    <property type="match status" value="1"/>
</dbReference>
<comment type="caution">
    <text evidence="5">The sequence shown here is derived from an EMBL/GenBank/DDBJ whole genome shotgun (WGS) entry which is preliminary data.</text>
</comment>
<feature type="non-terminal residue" evidence="5">
    <location>
        <position position="292"/>
    </location>
</feature>
<evidence type="ECO:0000256" key="3">
    <source>
        <dbReference type="SAM" id="MobiDB-lite"/>
    </source>
</evidence>
<sequence length="292" mass="30650">MADSNIQASVKAQVEYYFSPSNLSRDAYLRSQLMPGASGSPCISTAIIANFPKVKSLTLDHKLILRSLESSEVVTASKDGKWLTPTYIPPPASPGSLPPSPSHGLPPTPTGGATQPNDARPDVGNTWYVVFENEQDAVDAVFECRSKTIDGQPVRARVKSEVTAPTQSYSSAPYAAPGVQIPGGPGGVPRGVPGGPMMNPFPPTMIMGNPYAPHQMNMGYSPSNVAMYMQGGSPRMYQGFGGNQGFDGRGRGRGMRGGNRGGRGYNNQQGKNNKGGNNSGQGGTNQGEGNNS</sequence>